<dbReference type="Proteomes" id="UP000004994">
    <property type="component" value="Chromosome 3"/>
</dbReference>
<dbReference type="PANTHER" id="PTHR47943">
    <property type="entry name" value="CYTOCHROME P450 93A3-LIKE"/>
    <property type="match status" value="1"/>
</dbReference>
<evidence type="ECO:0000256" key="6">
    <source>
        <dbReference type="ARBA" id="ARBA00023002"/>
    </source>
</evidence>
<evidence type="ECO:0000256" key="2">
    <source>
        <dbReference type="ARBA" id="ARBA00004370"/>
    </source>
</evidence>
<dbReference type="EnsemblPlants" id="Solyc03g046515.1.1">
    <property type="protein sequence ID" value="Solyc03g046515.1.1"/>
    <property type="gene ID" value="Solyc03g046515.1"/>
</dbReference>
<dbReference type="InterPro" id="IPR001128">
    <property type="entry name" value="Cyt_P450"/>
</dbReference>
<protein>
    <recommendedName>
        <fullName evidence="14">Cytochrome P450</fullName>
    </recommendedName>
</protein>
<proteinExistence type="inferred from homology"/>
<sequence>MLKVTIGRSHECYKFFKYCIINSSKRREKIPPGPKGLPIIRNLHMIDKNVHQELYQIAKKYGPIMIMRFGLVPIIVASSPHAAEQFLKKHDLIFQRNLTFAKYGPYWRNMRKLCTLELLSILKINSFQSMRNKEVRNFVTFINQAATGGVEVDINAKVATLNANVACLMIFGKKYIDDDFDKRRFKDVIQEIMIITATPNIGEFFPFLDVFDLQGVVRRIKELAKVFDEFSERVIDEHIQDSKKEKKTKDIVDNIMDIMNSGKAEFEFDRPHIKAILMDILMASMDTSAPKSNEKFTKGVGTSLDYLEMVIKEVFSLHPVGPLLIPHESIEDCTIDGFDIPKGSRILVNSWATGRGPEVWSAPEFVPERFIGSNIDLLGRDFQLLPFGSGRRNCPGLQLEFTIVCLVPAQLFHYLDWELPNGMKPNDLDMTEKFGLVTYRAEHARVIPTYRLNVY</sequence>
<comment type="subcellular location">
    <subcellularLocation>
        <location evidence="2">Membrane</location>
    </subcellularLocation>
</comment>
<dbReference type="InParanoid" id="A0A3Q7G6S8"/>
<evidence type="ECO:0000313" key="12">
    <source>
        <dbReference type="EnsemblPlants" id="Solyc03g046515.1.1"/>
    </source>
</evidence>
<dbReference type="GO" id="GO:0020037">
    <property type="term" value="F:heme binding"/>
    <property type="evidence" value="ECO:0007669"/>
    <property type="project" value="InterPro"/>
</dbReference>
<keyword evidence="6 11" id="KW-0560">Oxidoreductase</keyword>
<evidence type="ECO:0000256" key="8">
    <source>
        <dbReference type="ARBA" id="ARBA00023033"/>
    </source>
</evidence>
<keyword evidence="7 10" id="KW-0408">Iron</keyword>
<evidence type="ECO:0008006" key="14">
    <source>
        <dbReference type="Google" id="ProtNLM"/>
    </source>
</evidence>
<evidence type="ECO:0000256" key="10">
    <source>
        <dbReference type="PIRSR" id="PIRSR602401-1"/>
    </source>
</evidence>
<comment type="cofactor">
    <cofactor evidence="1 10">
        <name>heme</name>
        <dbReference type="ChEBI" id="CHEBI:30413"/>
    </cofactor>
</comment>
<dbReference type="GO" id="GO:0005506">
    <property type="term" value="F:iron ion binding"/>
    <property type="evidence" value="ECO:0007669"/>
    <property type="project" value="InterPro"/>
</dbReference>
<feature type="binding site" description="axial binding residue" evidence="10">
    <location>
        <position position="394"/>
    </location>
    <ligand>
        <name>heme</name>
        <dbReference type="ChEBI" id="CHEBI:30413"/>
    </ligand>
    <ligandPart>
        <name>Fe</name>
        <dbReference type="ChEBI" id="CHEBI:18248"/>
    </ligandPart>
</feature>
<dbReference type="InterPro" id="IPR036396">
    <property type="entry name" value="Cyt_P450_sf"/>
</dbReference>
<keyword evidence="5 10" id="KW-0479">Metal-binding</keyword>
<evidence type="ECO:0000256" key="7">
    <source>
        <dbReference type="ARBA" id="ARBA00023004"/>
    </source>
</evidence>
<dbReference type="OMA" id="GRSHECY"/>
<name>A0A3Q7G6S8_SOLLC</name>
<dbReference type="Pfam" id="PF00067">
    <property type="entry name" value="p450"/>
    <property type="match status" value="2"/>
</dbReference>
<evidence type="ECO:0000256" key="3">
    <source>
        <dbReference type="ARBA" id="ARBA00010617"/>
    </source>
</evidence>
<comment type="similarity">
    <text evidence="3 11">Belongs to the cytochrome P450 family.</text>
</comment>
<evidence type="ECO:0000256" key="5">
    <source>
        <dbReference type="ARBA" id="ARBA00022723"/>
    </source>
</evidence>
<dbReference type="Gene3D" id="1.10.630.10">
    <property type="entry name" value="Cytochrome P450"/>
    <property type="match status" value="2"/>
</dbReference>
<dbReference type="GO" id="GO:0004497">
    <property type="term" value="F:monooxygenase activity"/>
    <property type="evidence" value="ECO:0007669"/>
    <property type="project" value="UniProtKB-KW"/>
</dbReference>
<dbReference type="GO" id="GO:0016705">
    <property type="term" value="F:oxidoreductase activity, acting on paired donors, with incorporation or reduction of molecular oxygen"/>
    <property type="evidence" value="ECO:0007669"/>
    <property type="project" value="InterPro"/>
</dbReference>
<dbReference type="InterPro" id="IPR017972">
    <property type="entry name" value="Cyt_P450_CS"/>
</dbReference>
<keyword evidence="9" id="KW-0472">Membrane</keyword>
<dbReference type="AlphaFoldDB" id="A0A3Q7G6S8"/>
<reference evidence="12" key="1">
    <citation type="journal article" date="2012" name="Nature">
        <title>The tomato genome sequence provides insights into fleshy fruit evolution.</title>
        <authorList>
            <consortium name="Tomato Genome Consortium"/>
        </authorList>
    </citation>
    <scope>NUCLEOTIDE SEQUENCE [LARGE SCALE GENOMIC DNA]</scope>
    <source>
        <strain evidence="12">cv. Heinz 1706</strain>
    </source>
</reference>
<dbReference type="SUPFAM" id="SSF48264">
    <property type="entry name" value="Cytochrome P450"/>
    <property type="match status" value="1"/>
</dbReference>
<dbReference type="PROSITE" id="PS00086">
    <property type="entry name" value="CYTOCHROME_P450"/>
    <property type="match status" value="1"/>
</dbReference>
<evidence type="ECO:0000256" key="9">
    <source>
        <dbReference type="ARBA" id="ARBA00023136"/>
    </source>
</evidence>
<reference evidence="12" key="2">
    <citation type="submission" date="2019-01" db="UniProtKB">
        <authorList>
            <consortium name="EnsemblPlants"/>
        </authorList>
    </citation>
    <scope>IDENTIFICATION</scope>
    <source>
        <strain evidence="12">cv. Heinz 1706</strain>
    </source>
</reference>
<dbReference type="GO" id="GO:0016020">
    <property type="term" value="C:membrane"/>
    <property type="evidence" value="ECO:0007669"/>
    <property type="project" value="UniProtKB-SubCell"/>
</dbReference>
<evidence type="ECO:0000256" key="11">
    <source>
        <dbReference type="RuleBase" id="RU000461"/>
    </source>
</evidence>
<evidence type="ECO:0000256" key="4">
    <source>
        <dbReference type="ARBA" id="ARBA00022617"/>
    </source>
</evidence>
<dbReference type="Gramene" id="Solyc03g046515.1.1">
    <property type="protein sequence ID" value="Solyc03g046515.1.1"/>
    <property type="gene ID" value="Solyc03g046515.1"/>
</dbReference>
<keyword evidence="8 11" id="KW-0503">Monooxygenase</keyword>
<keyword evidence="13" id="KW-1185">Reference proteome</keyword>
<dbReference type="PRINTS" id="PR00463">
    <property type="entry name" value="EP450I"/>
</dbReference>
<dbReference type="PANTHER" id="PTHR47943:SF2">
    <property type="entry name" value="CYTOCHROME P450"/>
    <property type="match status" value="1"/>
</dbReference>
<evidence type="ECO:0000313" key="13">
    <source>
        <dbReference type="Proteomes" id="UP000004994"/>
    </source>
</evidence>
<dbReference type="InterPro" id="IPR002401">
    <property type="entry name" value="Cyt_P450_E_grp-I"/>
</dbReference>
<evidence type="ECO:0000256" key="1">
    <source>
        <dbReference type="ARBA" id="ARBA00001971"/>
    </source>
</evidence>
<keyword evidence="4 10" id="KW-0349">Heme</keyword>
<organism evidence="12">
    <name type="scientific">Solanum lycopersicum</name>
    <name type="common">Tomato</name>
    <name type="synonym">Lycopersicon esculentum</name>
    <dbReference type="NCBI Taxonomy" id="4081"/>
    <lineage>
        <taxon>Eukaryota</taxon>
        <taxon>Viridiplantae</taxon>
        <taxon>Streptophyta</taxon>
        <taxon>Embryophyta</taxon>
        <taxon>Tracheophyta</taxon>
        <taxon>Spermatophyta</taxon>
        <taxon>Magnoliopsida</taxon>
        <taxon>eudicotyledons</taxon>
        <taxon>Gunneridae</taxon>
        <taxon>Pentapetalae</taxon>
        <taxon>asterids</taxon>
        <taxon>lamiids</taxon>
        <taxon>Solanales</taxon>
        <taxon>Solanaceae</taxon>
        <taxon>Solanoideae</taxon>
        <taxon>Solaneae</taxon>
        <taxon>Solanum</taxon>
        <taxon>Solanum subgen. Lycopersicon</taxon>
    </lineage>
</organism>
<accession>A0A3Q7G6S8</accession>